<dbReference type="RefSeq" id="WP_049966018.1">
    <property type="nucleotide sequence ID" value="NZ_CP101873.1"/>
</dbReference>
<gene>
    <name evidence="1" type="ORF">NP511_14150</name>
</gene>
<dbReference type="EMBL" id="CP101873">
    <property type="protein sequence ID" value="WMT06526.1"/>
    <property type="molecule type" value="Genomic_DNA"/>
</dbReference>
<dbReference type="AlphaFoldDB" id="A0AAF0SXW3"/>
<dbReference type="GeneID" id="84215105"/>
<dbReference type="Proteomes" id="UP001224926">
    <property type="component" value="Chromosome"/>
</dbReference>
<keyword evidence="2" id="KW-1185">Reference proteome</keyword>
<evidence type="ECO:0000313" key="2">
    <source>
        <dbReference type="Proteomes" id="UP001224926"/>
    </source>
</evidence>
<sequence>MATAGCVLSENSLPTFILHSVRSYQPDAETIFVLSTVERQGDGNGEVTIDVELLFENMHNWGMERTFKVREKENDEQTLAHAFTADSPTFDQPFTARAKIIRLDDADSDWVEETDYSPLS</sequence>
<name>A0AAF0SXW3_9EURY</name>
<reference evidence="1 2" key="1">
    <citation type="submission" date="2022-07" db="EMBL/GenBank/DDBJ databases">
        <title>Two temperate virus in Haloterrigena jeotgali A29.</title>
        <authorList>
            <person name="Deng X."/>
        </authorList>
    </citation>
    <scope>NUCLEOTIDE SEQUENCE [LARGE SCALE GENOMIC DNA]</scope>
    <source>
        <strain evidence="1 2">A29</strain>
    </source>
</reference>
<accession>A0AAF0SXW3</accession>
<evidence type="ECO:0000313" key="1">
    <source>
        <dbReference type="EMBL" id="WMT06526.1"/>
    </source>
</evidence>
<dbReference type="GeneID" id="39862774"/>
<proteinExistence type="predicted"/>
<protein>
    <submittedName>
        <fullName evidence="1">Uncharacterized protein</fullName>
    </submittedName>
</protein>
<organism evidence="1 2">
    <name type="scientific">Natrinema thermotolerans</name>
    <dbReference type="NCBI Taxonomy" id="121872"/>
    <lineage>
        <taxon>Archaea</taxon>
        <taxon>Methanobacteriati</taxon>
        <taxon>Methanobacteriota</taxon>
        <taxon>Stenosarchaea group</taxon>
        <taxon>Halobacteria</taxon>
        <taxon>Halobacteriales</taxon>
        <taxon>Natrialbaceae</taxon>
        <taxon>Natrinema</taxon>
    </lineage>
</organism>